<gene>
    <name evidence="2" type="ORF">SAMN05192553_104213</name>
</gene>
<dbReference type="STRING" id="1416801.SAMN05192553_104213"/>
<evidence type="ECO:0000313" key="3">
    <source>
        <dbReference type="Proteomes" id="UP000199403"/>
    </source>
</evidence>
<dbReference type="Proteomes" id="UP000199403">
    <property type="component" value="Unassembled WGS sequence"/>
</dbReference>
<proteinExistence type="predicted"/>
<organism evidence="2 3">
    <name type="scientific">Cyclobacterium xiamenense</name>
    <dbReference type="NCBI Taxonomy" id="1297121"/>
    <lineage>
        <taxon>Bacteria</taxon>
        <taxon>Pseudomonadati</taxon>
        <taxon>Bacteroidota</taxon>
        <taxon>Cytophagia</taxon>
        <taxon>Cytophagales</taxon>
        <taxon>Cyclobacteriaceae</taxon>
        <taxon>Cyclobacterium</taxon>
    </lineage>
</organism>
<reference evidence="3" key="1">
    <citation type="submission" date="2016-10" db="EMBL/GenBank/DDBJ databases">
        <authorList>
            <person name="Varghese N."/>
            <person name="Submissions S."/>
        </authorList>
    </citation>
    <scope>NUCLEOTIDE SEQUENCE [LARGE SCALE GENOMIC DNA]</scope>
    <source>
        <strain evidence="3">IBRC-M 10761</strain>
    </source>
</reference>
<sequence length="40" mass="4261">MPKFLKILILLASISVLLIMVGVVYVSIALPNVAPAPENL</sequence>
<protein>
    <submittedName>
        <fullName evidence="2">Uncharacterized protein</fullName>
    </submittedName>
</protein>
<evidence type="ECO:0000256" key="1">
    <source>
        <dbReference type="SAM" id="Phobius"/>
    </source>
</evidence>
<accession>A0A1H6ZFK2</accession>
<keyword evidence="1" id="KW-1133">Transmembrane helix</keyword>
<dbReference type="EMBL" id="FNZH01000004">
    <property type="protein sequence ID" value="SEJ48320.1"/>
    <property type="molecule type" value="Genomic_DNA"/>
</dbReference>
<feature type="transmembrane region" description="Helical" evidence="1">
    <location>
        <begin position="7"/>
        <end position="30"/>
    </location>
</feature>
<name>A0A1H6ZFK2_9BACT</name>
<keyword evidence="1" id="KW-0812">Transmembrane</keyword>
<dbReference type="AlphaFoldDB" id="A0A1H6ZFK2"/>
<evidence type="ECO:0000313" key="2">
    <source>
        <dbReference type="EMBL" id="SEJ48320.1"/>
    </source>
</evidence>
<keyword evidence="1" id="KW-0472">Membrane</keyword>
<keyword evidence="3" id="KW-1185">Reference proteome</keyword>